<keyword evidence="6" id="KW-0472">Membrane</keyword>
<proteinExistence type="predicted"/>
<dbReference type="PROSITE" id="PS52016">
    <property type="entry name" value="TONB_DEPENDENT_REC_3"/>
    <property type="match status" value="1"/>
</dbReference>
<sequence length="432" mass="49543">KDRYRNNSLVANYGHQILDQLKFESNIRVAETYLQYDAEDNNPADKSHSEEADAVESSSSVALIYKPNQKFTNKFTAAKTYIKRSYGPGDGGSYNTVKDNYVGDRHALMYSGNYNFNLDNSVVFGLEREDDQIGYDENLTGMTHKAAYVTSSYFDFQSRITQNIYATFGARFDEHSVAGNEDSHRATLTYLFDDKSTKLKSSYGTGFRFPSLYEMYYVYAANEKSLGHVKAENSRSFDFGIEKSFLNLGFNIEASYFNLKYHDVLEGWKTGDTSGIAYTTQNMPGIVKSQGLELISQWKANDLLNFDFNYTYTSTYDGAEQDDPNPNANYYNAQMVRVPRNIFNLATNIKIPEYDNLDLTLKTKWSDVARDYGNGNRTFADEGLDDYLVNDLSIKYNLMNTYNLFFDINNILDEKYETARDYSQMDRTFNFG</sequence>
<evidence type="ECO:0000256" key="3">
    <source>
        <dbReference type="ARBA" id="ARBA00022692"/>
    </source>
</evidence>
<dbReference type="PANTHER" id="PTHR30069">
    <property type="entry name" value="TONB-DEPENDENT OUTER MEMBRANE RECEPTOR"/>
    <property type="match status" value="1"/>
</dbReference>
<name>A0A382JW82_9ZZZZ</name>
<dbReference type="AlphaFoldDB" id="A0A382JW82"/>
<evidence type="ECO:0000256" key="4">
    <source>
        <dbReference type="ARBA" id="ARBA00022729"/>
    </source>
</evidence>
<keyword evidence="7" id="KW-0675">Receptor</keyword>
<dbReference type="InterPro" id="IPR039426">
    <property type="entry name" value="TonB-dep_rcpt-like"/>
</dbReference>
<organism evidence="10">
    <name type="scientific">marine metagenome</name>
    <dbReference type="NCBI Taxonomy" id="408172"/>
    <lineage>
        <taxon>unclassified sequences</taxon>
        <taxon>metagenomes</taxon>
        <taxon>ecological metagenomes</taxon>
    </lineage>
</organism>
<dbReference type="SUPFAM" id="SSF56935">
    <property type="entry name" value="Porins"/>
    <property type="match status" value="1"/>
</dbReference>
<keyword evidence="8" id="KW-0998">Cell outer membrane</keyword>
<dbReference type="GO" id="GO:0044718">
    <property type="term" value="P:siderophore transmembrane transport"/>
    <property type="evidence" value="ECO:0007669"/>
    <property type="project" value="TreeGrafter"/>
</dbReference>
<accession>A0A382JW82</accession>
<comment type="subcellular location">
    <subcellularLocation>
        <location evidence="1">Cell outer membrane</location>
        <topology evidence="1">Multi-pass membrane protein</topology>
    </subcellularLocation>
</comment>
<dbReference type="InterPro" id="IPR000531">
    <property type="entry name" value="Beta-barrel_TonB"/>
</dbReference>
<keyword evidence="3" id="KW-0812">Transmembrane</keyword>
<gene>
    <name evidence="10" type="ORF">METZ01_LOCUS268779</name>
</gene>
<keyword evidence="2" id="KW-0813">Transport</keyword>
<evidence type="ECO:0000256" key="8">
    <source>
        <dbReference type="ARBA" id="ARBA00023237"/>
    </source>
</evidence>
<feature type="non-terminal residue" evidence="10">
    <location>
        <position position="432"/>
    </location>
</feature>
<keyword evidence="4" id="KW-0732">Signal</keyword>
<evidence type="ECO:0000256" key="2">
    <source>
        <dbReference type="ARBA" id="ARBA00022448"/>
    </source>
</evidence>
<protein>
    <recommendedName>
        <fullName evidence="9">TonB-dependent receptor-like beta-barrel domain-containing protein</fullName>
    </recommendedName>
</protein>
<dbReference type="EMBL" id="UINC01076604">
    <property type="protein sequence ID" value="SVC15925.1"/>
    <property type="molecule type" value="Genomic_DNA"/>
</dbReference>
<feature type="non-terminal residue" evidence="10">
    <location>
        <position position="1"/>
    </location>
</feature>
<evidence type="ECO:0000256" key="7">
    <source>
        <dbReference type="ARBA" id="ARBA00023170"/>
    </source>
</evidence>
<evidence type="ECO:0000259" key="9">
    <source>
        <dbReference type="Pfam" id="PF00593"/>
    </source>
</evidence>
<feature type="domain" description="TonB-dependent receptor-like beta-barrel" evidence="9">
    <location>
        <begin position="2"/>
        <end position="411"/>
    </location>
</feature>
<dbReference type="InterPro" id="IPR036942">
    <property type="entry name" value="Beta-barrel_TonB_sf"/>
</dbReference>
<evidence type="ECO:0000256" key="6">
    <source>
        <dbReference type="ARBA" id="ARBA00023136"/>
    </source>
</evidence>
<keyword evidence="5" id="KW-0798">TonB box</keyword>
<dbReference type="GO" id="GO:0015344">
    <property type="term" value="F:siderophore uptake transmembrane transporter activity"/>
    <property type="evidence" value="ECO:0007669"/>
    <property type="project" value="TreeGrafter"/>
</dbReference>
<evidence type="ECO:0000313" key="10">
    <source>
        <dbReference type="EMBL" id="SVC15925.1"/>
    </source>
</evidence>
<reference evidence="10" key="1">
    <citation type="submission" date="2018-05" db="EMBL/GenBank/DDBJ databases">
        <authorList>
            <person name="Lanie J.A."/>
            <person name="Ng W.-L."/>
            <person name="Kazmierczak K.M."/>
            <person name="Andrzejewski T.M."/>
            <person name="Davidsen T.M."/>
            <person name="Wayne K.J."/>
            <person name="Tettelin H."/>
            <person name="Glass J.I."/>
            <person name="Rusch D."/>
            <person name="Podicherti R."/>
            <person name="Tsui H.-C.T."/>
            <person name="Winkler M.E."/>
        </authorList>
    </citation>
    <scope>NUCLEOTIDE SEQUENCE</scope>
</reference>
<evidence type="ECO:0000256" key="1">
    <source>
        <dbReference type="ARBA" id="ARBA00004571"/>
    </source>
</evidence>
<dbReference type="Gene3D" id="2.40.170.20">
    <property type="entry name" value="TonB-dependent receptor, beta-barrel domain"/>
    <property type="match status" value="1"/>
</dbReference>
<evidence type="ECO:0000256" key="5">
    <source>
        <dbReference type="ARBA" id="ARBA00023077"/>
    </source>
</evidence>
<dbReference type="Pfam" id="PF00593">
    <property type="entry name" value="TonB_dep_Rec_b-barrel"/>
    <property type="match status" value="1"/>
</dbReference>
<dbReference type="PANTHER" id="PTHR30069:SF29">
    <property type="entry name" value="HEMOGLOBIN AND HEMOGLOBIN-HAPTOGLOBIN-BINDING PROTEIN 1-RELATED"/>
    <property type="match status" value="1"/>
</dbReference>
<dbReference type="GO" id="GO:0009279">
    <property type="term" value="C:cell outer membrane"/>
    <property type="evidence" value="ECO:0007669"/>
    <property type="project" value="UniProtKB-SubCell"/>
</dbReference>